<keyword evidence="3" id="KW-1185">Reference proteome</keyword>
<accession>A0A9Q4KTS9</accession>
<dbReference type="InterPro" id="IPR014444">
    <property type="entry name" value="PH1575-like"/>
</dbReference>
<sequence length="287" mass="31811">MKITETCFECLLSRIEYECDLICTDPQKKDEIAKKCRDLLTELHNNPEAGPQISSKIHRLAYEEMGSTDPYHDLKVKDNEDARNVCKRVINDTMGFRDLCLAAIIGNTLDHGSSEHTVTDNLIGYFTNEFEKGLTIDDTDEILALSDRVVFFCDNCGEIIFDSHLIQFLKDHGSHITVVVRGGPIINDATREDAHTAGIEAICDTLLTNTDGIIPELGYNPTLAPENLLKAIDNATLIIAKGMANYESLTEIEGLPPVAYCMTVKCVPIADSIGVKKGSRIAMLRYQ</sequence>
<dbReference type="Gene3D" id="1.10.8.380">
    <property type="entry name" value="Uncharacterised protein PF01937, DUF89, domain 1"/>
    <property type="match status" value="1"/>
</dbReference>
<name>A0A9Q4KTS9_9EURY</name>
<dbReference type="PIRSF" id="PIRSF006593">
    <property type="entry name" value="UCP006593"/>
    <property type="match status" value="1"/>
</dbReference>
<dbReference type="InterPro" id="IPR002791">
    <property type="entry name" value="ARMT1-like_metal-bd"/>
</dbReference>
<evidence type="ECO:0000259" key="1">
    <source>
        <dbReference type="Pfam" id="PF01937"/>
    </source>
</evidence>
<dbReference type="AlphaFoldDB" id="A0A9Q4KTS9"/>
<feature type="domain" description="Damage-control phosphatase ARMT1-like metal-binding" evidence="1">
    <location>
        <begin position="4"/>
        <end position="280"/>
    </location>
</feature>
<dbReference type="Proteomes" id="UP001143747">
    <property type="component" value="Unassembled WGS sequence"/>
</dbReference>
<proteinExistence type="predicted"/>
<dbReference type="InterPro" id="IPR036075">
    <property type="entry name" value="ARMT-1-like_metal-bd_sf"/>
</dbReference>
<protein>
    <submittedName>
        <fullName evidence="2">ARMT1-like domain-containing protein</fullName>
    </submittedName>
</protein>
<evidence type="ECO:0000313" key="2">
    <source>
        <dbReference type="EMBL" id="MDE4907050.1"/>
    </source>
</evidence>
<dbReference type="EMBL" id="JAKELO010000001">
    <property type="protein sequence ID" value="MDE4907050.1"/>
    <property type="molecule type" value="Genomic_DNA"/>
</dbReference>
<organism evidence="2 3">
    <name type="scientific">Methanogenium marinum</name>
    <dbReference type="NCBI Taxonomy" id="348610"/>
    <lineage>
        <taxon>Archaea</taxon>
        <taxon>Methanobacteriati</taxon>
        <taxon>Methanobacteriota</taxon>
        <taxon>Stenosarchaea group</taxon>
        <taxon>Methanomicrobia</taxon>
        <taxon>Methanomicrobiales</taxon>
        <taxon>Methanomicrobiaceae</taxon>
        <taxon>Methanogenium</taxon>
    </lineage>
</organism>
<reference evidence="2" key="1">
    <citation type="submission" date="2022-01" db="EMBL/GenBank/DDBJ databases">
        <title>Draft genome of Methanogenium marinum DSM 15558.</title>
        <authorList>
            <person name="Chen S.-C."/>
            <person name="You Y.-T."/>
        </authorList>
    </citation>
    <scope>NUCLEOTIDE SEQUENCE</scope>
    <source>
        <strain evidence="2">DSM 15558</strain>
    </source>
</reference>
<dbReference type="Gene3D" id="1.10.285.20">
    <property type="entry name" value="Uncharacterised protein PF01937, DUF89, domain 2"/>
    <property type="match status" value="1"/>
</dbReference>
<dbReference type="RefSeq" id="WP_274923712.1">
    <property type="nucleotide sequence ID" value="NZ_JAKELO010000001.1"/>
</dbReference>
<comment type="caution">
    <text evidence="2">The sequence shown here is derived from an EMBL/GenBank/DDBJ whole genome shotgun (WGS) entry which is preliminary data.</text>
</comment>
<evidence type="ECO:0000313" key="3">
    <source>
        <dbReference type="Proteomes" id="UP001143747"/>
    </source>
</evidence>
<dbReference type="Pfam" id="PF01937">
    <property type="entry name" value="ARMT1-like_dom"/>
    <property type="match status" value="1"/>
</dbReference>
<dbReference type="SUPFAM" id="SSF111321">
    <property type="entry name" value="AF1104-like"/>
    <property type="match status" value="1"/>
</dbReference>
<dbReference type="Gene3D" id="3.40.50.10880">
    <property type="entry name" value="Uncharacterised protein PF01937, DUF89, domain 3"/>
    <property type="match status" value="1"/>
</dbReference>
<gene>
    <name evidence="2" type="ORF">L0665_00210</name>
</gene>